<dbReference type="InterPro" id="IPR046462">
    <property type="entry name" value="TerL_nuclease"/>
</dbReference>
<dbReference type="AlphaFoldDB" id="A0AB37ZXQ8"/>
<proteinExistence type="predicted"/>
<dbReference type="Pfam" id="PF20441">
    <property type="entry name" value="TerL_nuclease"/>
    <property type="match status" value="1"/>
</dbReference>
<comment type="caution">
    <text evidence="3">The sequence shown here is derived from an EMBL/GenBank/DDBJ whole genome shotgun (WGS) entry which is preliminary data.</text>
</comment>
<organism evidence="3 4">
    <name type="scientific">Trichococcus collinsii</name>
    <dbReference type="NCBI Taxonomy" id="157076"/>
    <lineage>
        <taxon>Bacteria</taxon>
        <taxon>Bacillati</taxon>
        <taxon>Bacillota</taxon>
        <taxon>Bacilli</taxon>
        <taxon>Lactobacillales</taxon>
        <taxon>Carnobacteriaceae</taxon>
        <taxon>Trichococcus</taxon>
    </lineage>
</organism>
<dbReference type="Gene3D" id="3.40.50.300">
    <property type="entry name" value="P-loop containing nucleotide triphosphate hydrolases"/>
    <property type="match status" value="1"/>
</dbReference>
<keyword evidence="4" id="KW-1185">Reference proteome</keyword>
<evidence type="ECO:0000259" key="1">
    <source>
        <dbReference type="Pfam" id="PF03354"/>
    </source>
</evidence>
<dbReference type="InterPro" id="IPR027417">
    <property type="entry name" value="P-loop_NTPase"/>
</dbReference>
<protein>
    <submittedName>
        <fullName evidence="3">Phage terminase-like protein, large subunit, contains N-terminal HTH domain</fullName>
    </submittedName>
</protein>
<feature type="domain" description="Terminase large subunit-like endonuclease" evidence="2">
    <location>
        <begin position="269"/>
        <end position="559"/>
    </location>
</feature>
<feature type="domain" description="Terminase large subunit-like ATPase" evidence="1">
    <location>
        <begin position="66"/>
        <end position="254"/>
    </location>
</feature>
<dbReference type="RefSeq" id="WP_086986866.1">
    <property type="nucleotide sequence ID" value="NZ_FJNA01000002.1"/>
</dbReference>
<dbReference type="InterPro" id="IPR046461">
    <property type="entry name" value="TerL_ATPase"/>
</dbReference>
<dbReference type="GO" id="GO:0004519">
    <property type="term" value="F:endonuclease activity"/>
    <property type="evidence" value="ECO:0007669"/>
    <property type="project" value="InterPro"/>
</dbReference>
<dbReference type="Proteomes" id="UP000199042">
    <property type="component" value="Unassembled WGS sequence"/>
</dbReference>
<dbReference type="PANTHER" id="PTHR41287">
    <property type="match status" value="1"/>
</dbReference>
<dbReference type="Pfam" id="PF03354">
    <property type="entry name" value="TerL_ATPase"/>
    <property type="match status" value="1"/>
</dbReference>
<dbReference type="EMBL" id="FNQH01000001">
    <property type="protein sequence ID" value="SDZ99828.1"/>
    <property type="molecule type" value="Genomic_DNA"/>
</dbReference>
<sequence length="573" mass="66041">MLYSKYVDAYYEKWKSGRYVLCNKNLQLLEFLERDILPYDDIYYFDDQKIEDYIDFSETWYFELDDWEKFIVPFIFLFRVEDDEVVFDEFVIVVGRGAGKNGFVSTLSHYFISSLHGVDNYDITLVANSEKQAKRSFSDVRLIITKRGNEALNANPPTEYKEAHPNEEYGEFEGYKSRITSLETQSEIIFVAANSSTLDGGREGCIIYDEFHEMEDSSIPDVLGGGIGKTQWGRQFYIGTKGFVRGGYFDEKYARCEAILNGEEDFNGIFPFINELDDIEEMDDPTLWPKANPSLQEPLTKRAKRLIRTMKKEYTELNYSPSKRPAFVTKRMNVIEGDTEHSVASKGELDATRRPYFELDGLTPLYSLDYGSVRDFASCGALFKQDLDYAFLQHSFVIKNFVDVHYGYSNSANQSGGEKKAPIKKWEGDGVLTVIDEPSLNPQHIVDWFVMAREMYGGNKIIADNYKLDILRPLLEAEGFEVESIRRPQAIHPLIASRIEDAFANNKIIFADDDMMRWYTNNVFVKETSVGKIFLKKEAVKRKTDGFQALVHAMYRATELDEQSAFVLDDIDF</sequence>
<gene>
    <name evidence="3" type="ORF">SAMN04488525_101826</name>
</gene>
<evidence type="ECO:0000313" key="4">
    <source>
        <dbReference type="Proteomes" id="UP000199042"/>
    </source>
</evidence>
<name>A0AB37ZXQ8_9LACT</name>
<evidence type="ECO:0000259" key="2">
    <source>
        <dbReference type="Pfam" id="PF20441"/>
    </source>
</evidence>
<accession>A0AB37ZXQ8</accession>
<dbReference type="InterPro" id="IPR005021">
    <property type="entry name" value="Terminase_largesu-like"/>
</dbReference>
<dbReference type="PANTHER" id="PTHR41287:SF1">
    <property type="entry name" value="PROTEIN YMFN"/>
    <property type="match status" value="1"/>
</dbReference>
<reference evidence="3 4" key="1">
    <citation type="submission" date="2016-10" db="EMBL/GenBank/DDBJ databases">
        <authorList>
            <person name="Varghese N."/>
            <person name="Submissions S."/>
        </authorList>
    </citation>
    <scope>NUCLEOTIDE SEQUENCE [LARGE SCALE GENOMIC DNA]</scope>
    <source>
        <strain evidence="3 4">DSM 14526</strain>
    </source>
</reference>
<evidence type="ECO:0000313" key="3">
    <source>
        <dbReference type="EMBL" id="SDZ99828.1"/>
    </source>
</evidence>